<reference evidence="1 2" key="1">
    <citation type="journal article" date="2006" name="J. Bacteriol.">
        <title>Complete genome sequence of Yersinia pestis strains Antiqua and Nepal516: evidence of gene reduction in an emerging pathogen.</title>
        <authorList>
            <person name="Chain P.S."/>
            <person name="Hu P."/>
            <person name="Malfatti S.A."/>
            <person name="Radnedge L."/>
            <person name="Larimer F."/>
            <person name="Vergez L.M."/>
            <person name="Worsham P."/>
            <person name="Chu M.C."/>
            <person name="Andersen G.L."/>
        </authorList>
    </citation>
    <scope>NUCLEOTIDE SEQUENCE [LARGE SCALE GENOMIC DNA]</scope>
    <source>
        <strain evidence="1 2">Antiqua</strain>
    </source>
</reference>
<dbReference type="AlphaFoldDB" id="A0A0E1NWG6"/>
<dbReference type="SUPFAM" id="SSF51261">
    <property type="entry name" value="Duplicated hybrid motif"/>
    <property type="match status" value="1"/>
</dbReference>
<sequence length="765" mass="85108">MIISPLFLKDKSNSEDDASWVSRMMPVDPERGFPLNSHRSWHGGIHIPHTDSGGTPEKIRAIADGTVHSLRQPVGDKKGIPPYNYNGATDCGYVLLKHETEIGSGENAKVVYFSLYMHLASIDAAVKTGEKIYRKDPIGTVGQVDGGNAVHFQIFCDDTNLTKLVGRTTPELDLTKNGRTDAVYGDMYFYLPTGTKFYSHAPANNATTTTEAETYTSTEPLFVSMSFDKGKCTMLTRKKGVFSIGKYSEVGEKLENTDGADYEYNVYAQAKKLYPQSQSAGYELLRFGRVINTDYETLVPADAPLWRTISYPGGKGVVNLALPAVKKFSDGDFPHWTGWQLIDDDTDENSQCNSEQVLCRIGDDMQGLICHLPLEWDASTLEKRLSWLKTTVINESLANQKASHQVDDTGNNASGYAFDNINPDMSVLNAQSTPSFEQAAKDTAMAEADWNALIEHAKALCFDVSGLPVGRVWHFNPISFIAHFRKCGWLDPEKIKSILTSALNKKRNVRKITLIEKASDSNYTFLNLAMRKYNILTPNRQSHFLGQGAVESDSLTAMQEVSQEQVIVNGKQTGGGIVIKSTLNESELGHWYGSEPSELDIYYSGNKYNKNGGLIAGSYSWSNGNCGDVDAQKFRGRGFKMLTGRDKYADYWVYRGWLLKSSFDAYWWDDVKYKSKNLKAMKKRPAIIDDPHKITASPYNCIDSGSFFITCFRRSTVKEIDKDQAESADDSVVTKVTQAINGGDIGLSQRKVMTNNAKGKLNDKY</sequence>
<dbReference type="RefSeq" id="WP_002210009.1">
    <property type="nucleotide sequence ID" value="NC_008150.1"/>
</dbReference>
<evidence type="ECO:0000313" key="1">
    <source>
        <dbReference type="EMBL" id="ABG12265.1"/>
    </source>
</evidence>
<dbReference type="EMBL" id="CP000308">
    <property type="protein sequence ID" value="ABG12265.1"/>
    <property type="molecule type" value="Genomic_DNA"/>
</dbReference>
<dbReference type="Proteomes" id="UP000001971">
    <property type="component" value="Chromosome"/>
</dbReference>
<evidence type="ECO:0000313" key="2">
    <source>
        <dbReference type="Proteomes" id="UP000001971"/>
    </source>
</evidence>
<keyword evidence="1" id="KW-0808">Transferase</keyword>
<accession>A0A0E1NWG6</accession>
<dbReference type="CDD" id="cd12797">
    <property type="entry name" value="M23_peptidase"/>
    <property type="match status" value="1"/>
</dbReference>
<dbReference type="Gene3D" id="2.70.70.10">
    <property type="entry name" value="Glucose Permease (Domain IIA)"/>
    <property type="match status" value="1"/>
</dbReference>
<dbReference type="KEGG" id="ypa:YPA_0297"/>
<proteinExistence type="predicted"/>
<dbReference type="Gene3D" id="1.10.530.10">
    <property type="match status" value="1"/>
</dbReference>
<dbReference type="InterPro" id="IPR050570">
    <property type="entry name" value="Cell_wall_metabolism_enzyme"/>
</dbReference>
<dbReference type="SUPFAM" id="SSF53955">
    <property type="entry name" value="Lysozyme-like"/>
    <property type="match status" value="1"/>
</dbReference>
<dbReference type="GO" id="GO:0004222">
    <property type="term" value="F:metalloendopeptidase activity"/>
    <property type="evidence" value="ECO:0007669"/>
    <property type="project" value="TreeGrafter"/>
</dbReference>
<dbReference type="HOGENOM" id="CLU_019442_0_0_6"/>
<dbReference type="PANTHER" id="PTHR21666:SF290">
    <property type="entry name" value="PEPTIDASE M23 DOMAIN PROTEIN"/>
    <property type="match status" value="1"/>
</dbReference>
<dbReference type="GO" id="GO:0016301">
    <property type="term" value="F:kinase activity"/>
    <property type="evidence" value="ECO:0007669"/>
    <property type="project" value="UniProtKB-KW"/>
</dbReference>
<keyword evidence="1" id="KW-0418">Kinase</keyword>
<dbReference type="GeneID" id="57973677"/>
<name>A0A0E1NWG6_YERPA</name>
<dbReference type="InterPro" id="IPR023346">
    <property type="entry name" value="Lysozyme-like_dom_sf"/>
</dbReference>
<dbReference type="PATRIC" id="fig|360102.15.peg.3300"/>
<gene>
    <name evidence="1" type="ordered locus">YPA_0297</name>
</gene>
<organism evidence="1 2">
    <name type="scientific">Yersinia pestis bv. Antiqua (strain Antiqua)</name>
    <dbReference type="NCBI Taxonomy" id="360102"/>
    <lineage>
        <taxon>Bacteria</taxon>
        <taxon>Pseudomonadati</taxon>
        <taxon>Pseudomonadota</taxon>
        <taxon>Gammaproteobacteria</taxon>
        <taxon>Enterobacterales</taxon>
        <taxon>Yersiniaceae</taxon>
        <taxon>Yersinia</taxon>
    </lineage>
</organism>
<dbReference type="InterPro" id="IPR011055">
    <property type="entry name" value="Dup_hybrid_motif"/>
</dbReference>
<protein>
    <submittedName>
        <fullName evidence="1">Putative kinase</fullName>
    </submittedName>
</protein>
<dbReference type="PANTHER" id="PTHR21666">
    <property type="entry name" value="PEPTIDASE-RELATED"/>
    <property type="match status" value="1"/>
</dbReference>